<dbReference type="InterPro" id="IPR043128">
    <property type="entry name" value="Rev_trsase/Diguanyl_cyclase"/>
</dbReference>
<accession>A0A6P0BG55</accession>
<reference evidence="2 3" key="1">
    <citation type="submission" date="2019-12" db="EMBL/GenBank/DDBJ databases">
        <title>Rhizobium genotypes associated with high levels of biological nitrogen fixation by grain legumes in a temperate-maritime cropping system.</title>
        <authorList>
            <person name="Maluk M."/>
            <person name="Francesc Ferrando Molina F."/>
            <person name="Lopez Del Egido L."/>
            <person name="Lafos M."/>
            <person name="Langarica-Fuentes A."/>
            <person name="Gebre Yohannes G."/>
            <person name="Young M.W."/>
            <person name="Martin P."/>
            <person name="Gantlett R."/>
            <person name="Kenicer G."/>
            <person name="Hawes C."/>
            <person name="Begg G.S."/>
            <person name="Quilliam R.S."/>
            <person name="Squire G.R."/>
            <person name="Poole P.S."/>
            <person name="Young P.W."/>
            <person name="Iannetta P.M."/>
            <person name="James E.K."/>
        </authorList>
    </citation>
    <scope>NUCLEOTIDE SEQUENCE [LARGE SCALE GENOMIC DNA]</scope>
    <source>
        <strain evidence="2 3">JHI1096</strain>
    </source>
</reference>
<dbReference type="InterPro" id="IPR000477">
    <property type="entry name" value="RT_dom"/>
</dbReference>
<sequence>MTRKANWLHLGKAPADVYKVFPVAKSSGGYRAIHAFGLMDRVRQRLLLATFDQSLKTSPSIYSAKGNGGRKAAVERIRTLLEDGRKVLWAAPLDIKGFFNSVNRDWVVANMPMPKAYIKSTILLDDGEEHVGRYMRDCFGMARTRAKLAEVGQLADMMLRELWITSRAGLPQGAATSSAIATHIVADVLAVLELPKGVFLNVYADDMLILGASKEAVERAIVTLCATFASHPAGSFVLHRVAPRRISDGFEFLGMSFRRRKGRCECKPDRDAFRRAKARLVQCALQIEAGELEASALHRVLAGVRECLWTWSFAGAWVWQITRQLAAVLPNFRHLSASQLLRLRDEVQSVIFEQGRR</sequence>
<protein>
    <recommendedName>
        <fullName evidence="1">Reverse transcriptase domain-containing protein</fullName>
    </recommendedName>
</protein>
<dbReference type="AlphaFoldDB" id="A0A6P0BG55"/>
<evidence type="ECO:0000259" key="1">
    <source>
        <dbReference type="PROSITE" id="PS50878"/>
    </source>
</evidence>
<dbReference type="RefSeq" id="WP_164579343.1">
    <property type="nucleotide sequence ID" value="NZ_JAAXDH010000074.1"/>
</dbReference>
<organism evidence="2 3">
    <name type="scientific">Rhizobium leguminosarum</name>
    <dbReference type="NCBI Taxonomy" id="384"/>
    <lineage>
        <taxon>Bacteria</taxon>
        <taxon>Pseudomonadati</taxon>
        <taxon>Pseudomonadota</taxon>
        <taxon>Alphaproteobacteria</taxon>
        <taxon>Hyphomicrobiales</taxon>
        <taxon>Rhizobiaceae</taxon>
        <taxon>Rhizobium/Agrobacterium group</taxon>
        <taxon>Rhizobium</taxon>
    </lineage>
</organism>
<dbReference type="PROSITE" id="PS50878">
    <property type="entry name" value="RT_POL"/>
    <property type="match status" value="1"/>
</dbReference>
<dbReference type="InterPro" id="IPR043502">
    <property type="entry name" value="DNA/RNA_pol_sf"/>
</dbReference>
<gene>
    <name evidence="2" type="ORF">GR204_33935</name>
</gene>
<dbReference type="Gene3D" id="3.30.70.270">
    <property type="match status" value="1"/>
</dbReference>
<dbReference type="SUPFAM" id="SSF56672">
    <property type="entry name" value="DNA/RNA polymerases"/>
    <property type="match status" value="1"/>
</dbReference>
<dbReference type="Pfam" id="PF00078">
    <property type="entry name" value="RVT_1"/>
    <property type="match status" value="1"/>
</dbReference>
<dbReference type="Proteomes" id="UP000471560">
    <property type="component" value="Unassembled WGS sequence"/>
</dbReference>
<evidence type="ECO:0000313" key="3">
    <source>
        <dbReference type="Proteomes" id="UP000471560"/>
    </source>
</evidence>
<comment type="caution">
    <text evidence="2">The sequence shown here is derived from an EMBL/GenBank/DDBJ whole genome shotgun (WGS) entry which is preliminary data.</text>
</comment>
<proteinExistence type="predicted"/>
<evidence type="ECO:0000313" key="2">
    <source>
        <dbReference type="EMBL" id="NEI38879.1"/>
    </source>
</evidence>
<name>A0A6P0BG55_RHILE</name>
<dbReference type="EMBL" id="WUEZ01000071">
    <property type="protein sequence ID" value="NEI38879.1"/>
    <property type="molecule type" value="Genomic_DNA"/>
</dbReference>
<feature type="domain" description="Reverse transcriptase" evidence="1">
    <location>
        <begin position="4"/>
        <end position="257"/>
    </location>
</feature>